<feature type="domain" description="Flagellar hook protein FlgE/F/G-like D1" evidence="10">
    <location>
        <begin position="97"/>
        <end position="159"/>
    </location>
</feature>
<dbReference type="InterPro" id="IPR012836">
    <property type="entry name" value="FlgF"/>
</dbReference>
<evidence type="ECO:0000259" key="9">
    <source>
        <dbReference type="Pfam" id="PF06429"/>
    </source>
</evidence>
<evidence type="ECO:0000256" key="5">
    <source>
        <dbReference type="ARBA" id="ARBA00025933"/>
    </source>
</evidence>
<dbReference type="InterPro" id="IPR010930">
    <property type="entry name" value="Flg_bb/hook_C_dom"/>
</dbReference>
<dbReference type="SUPFAM" id="SSF117143">
    <property type="entry name" value="Flagellar hook protein flgE"/>
    <property type="match status" value="1"/>
</dbReference>
<evidence type="ECO:0000256" key="2">
    <source>
        <dbReference type="ARBA" id="ARBA00009677"/>
    </source>
</evidence>
<evidence type="ECO:0000256" key="3">
    <source>
        <dbReference type="ARBA" id="ARBA00017948"/>
    </source>
</evidence>
<dbReference type="PANTHER" id="PTHR30435">
    <property type="entry name" value="FLAGELLAR PROTEIN"/>
    <property type="match status" value="1"/>
</dbReference>
<comment type="caution">
    <text evidence="11">The sequence shown here is derived from an EMBL/GenBank/DDBJ whole genome shotgun (WGS) entry which is preliminary data.</text>
</comment>
<evidence type="ECO:0000256" key="7">
    <source>
        <dbReference type="RuleBase" id="RU362116"/>
    </source>
</evidence>
<comment type="similarity">
    <text evidence="2 7">Belongs to the flagella basal body rod proteins family.</text>
</comment>
<dbReference type="NCBIfam" id="TIGR02490">
    <property type="entry name" value="flgF"/>
    <property type="match status" value="1"/>
</dbReference>
<comment type="subunit">
    <text evidence="5">The basal body constitutes a major portion of the flagellar organelle and consists of four rings (L,P,S, and M) mounted on a central rod. The rod consists of about 26 subunits of FlgG in the distal portion, and FlgB, FlgC and FlgF are thought to build up the proximal portion of the rod with about 6 subunits each.</text>
</comment>
<gene>
    <name evidence="11" type="primary">flgG</name>
    <name evidence="11" type="ORF">ENV30_04295</name>
</gene>
<dbReference type="NCBIfam" id="TIGR03506">
    <property type="entry name" value="FlgEFG_subfam"/>
    <property type="match status" value="2"/>
</dbReference>
<evidence type="ECO:0000256" key="4">
    <source>
        <dbReference type="ARBA" id="ARBA00023143"/>
    </source>
</evidence>
<dbReference type="InterPro" id="IPR019776">
    <property type="entry name" value="Flagellar_basal_body_rod_CS"/>
</dbReference>
<dbReference type="InterPro" id="IPR053967">
    <property type="entry name" value="LlgE_F_G-like_D1"/>
</dbReference>
<dbReference type="PROSITE" id="PS00588">
    <property type="entry name" value="FLAGELLA_BB_ROD"/>
    <property type="match status" value="1"/>
</dbReference>
<dbReference type="AlphaFoldDB" id="A0A7V3YG74"/>
<dbReference type="InterPro" id="IPR020013">
    <property type="entry name" value="Flagellar_FlgE/F/G"/>
</dbReference>
<proteinExistence type="inferred from homology"/>
<keyword evidence="11" id="KW-0282">Flagellum</keyword>
<dbReference type="InterPro" id="IPR012834">
    <property type="entry name" value="FlgG_G_neg"/>
</dbReference>
<dbReference type="NCBIfam" id="TIGR02488">
    <property type="entry name" value="flgG_G_neg"/>
    <property type="match status" value="1"/>
</dbReference>
<dbReference type="Pfam" id="PF22692">
    <property type="entry name" value="LlgE_F_G_D1"/>
    <property type="match status" value="1"/>
</dbReference>
<evidence type="ECO:0000256" key="6">
    <source>
        <dbReference type="NCBIfam" id="TIGR02488"/>
    </source>
</evidence>
<feature type="domain" description="Flagellar basal-body/hook protein C-terminal" evidence="9">
    <location>
        <begin position="215"/>
        <end position="260"/>
    </location>
</feature>
<name>A0A7V3YG74_9BACT</name>
<dbReference type="Pfam" id="PF06429">
    <property type="entry name" value="Flg_bbr_C"/>
    <property type="match status" value="1"/>
</dbReference>
<dbReference type="EMBL" id="DTFV01000059">
    <property type="protein sequence ID" value="HGI30514.1"/>
    <property type="molecule type" value="Genomic_DNA"/>
</dbReference>
<accession>A0A7V3YG74</accession>
<dbReference type="GO" id="GO:0009426">
    <property type="term" value="C:bacterial-type flagellum basal body, distal rod"/>
    <property type="evidence" value="ECO:0007669"/>
    <property type="project" value="UniProtKB-UniRule"/>
</dbReference>
<evidence type="ECO:0000256" key="1">
    <source>
        <dbReference type="ARBA" id="ARBA00004117"/>
    </source>
</evidence>
<keyword evidence="11" id="KW-0969">Cilium</keyword>
<dbReference type="GO" id="GO:0071978">
    <property type="term" value="P:bacterial-type flagellum-dependent swarming motility"/>
    <property type="evidence" value="ECO:0007669"/>
    <property type="project" value="TreeGrafter"/>
</dbReference>
<protein>
    <recommendedName>
        <fullName evidence="3 6">Flagellar basal-body rod protein FlgG</fullName>
    </recommendedName>
</protein>
<comment type="subcellular location">
    <subcellularLocation>
        <location evidence="1 7">Bacterial flagellum basal body</location>
    </subcellularLocation>
</comment>
<keyword evidence="11" id="KW-0966">Cell projection</keyword>
<evidence type="ECO:0000259" key="8">
    <source>
        <dbReference type="Pfam" id="PF00460"/>
    </source>
</evidence>
<dbReference type="InterPro" id="IPR001444">
    <property type="entry name" value="Flag_bb_rod_N"/>
</dbReference>
<dbReference type="InterPro" id="IPR037925">
    <property type="entry name" value="FlgE/F/G-like"/>
</dbReference>
<sequence>MIRALWTAATGMQAKQLDLDVIANNLANVNTTGFKKSRVDFQDLMYQVIRFKGTPTSPETQVPSGIEVGLGVRPAAIQKIFSQGDIYETGNPLDLVIEGDGFFQVLLPDGTVAYTRDGSFKLDAQGRMVTSDGFPLEPPITIPQEAESITIAQDGTVTVKMPGETEPQEVGVIELVRFVNPAGLLSIGRNLYVATAASGDPQVGTPGLGGFGTLAQGFLETSNVQIVEEMVRMISAQRAYEINAKAVTTADEMMSITNNMKR</sequence>
<organism evidence="11">
    <name type="scientific">Candidatus Caldatribacterium californiense</name>
    <dbReference type="NCBI Taxonomy" id="1454726"/>
    <lineage>
        <taxon>Bacteria</taxon>
        <taxon>Pseudomonadati</taxon>
        <taxon>Atribacterota</taxon>
        <taxon>Atribacteria</taxon>
        <taxon>Atribacterales</taxon>
        <taxon>Candidatus Caldatribacteriaceae</taxon>
        <taxon>Candidatus Caldatribacterium</taxon>
    </lineage>
</organism>
<evidence type="ECO:0000313" key="11">
    <source>
        <dbReference type="EMBL" id="HGI30514.1"/>
    </source>
</evidence>
<keyword evidence="4 7" id="KW-0975">Bacterial flagellum</keyword>
<feature type="domain" description="Flagellar basal body rod protein N-terminal" evidence="8">
    <location>
        <begin position="7"/>
        <end position="35"/>
    </location>
</feature>
<dbReference type="PANTHER" id="PTHR30435:SF19">
    <property type="entry name" value="FLAGELLAR BASAL-BODY ROD PROTEIN FLGG"/>
    <property type="match status" value="1"/>
</dbReference>
<reference evidence="11" key="1">
    <citation type="journal article" date="2020" name="mSystems">
        <title>Genome- and Community-Level Interaction Insights into Carbon Utilization and Element Cycling Functions of Hydrothermarchaeota in Hydrothermal Sediment.</title>
        <authorList>
            <person name="Zhou Z."/>
            <person name="Liu Y."/>
            <person name="Xu W."/>
            <person name="Pan J."/>
            <person name="Luo Z.H."/>
            <person name="Li M."/>
        </authorList>
    </citation>
    <scope>NUCLEOTIDE SEQUENCE [LARGE SCALE GENOMIC DNA]</scope>
    <source>
        <strain evidence="11">SpSt-747</strain>
    </source>
</reference>
<evidence type="ECO:0000259" key="10">
    <source>
        <dbReference type="Pfam" id="PF22692"/>
    </source>
</evidence>
<dbReference type="Pfam" id="PF00460">
    <property type="entry name" value="Flg_bb_rod"/>
    <property type="match status" value="1"/>
</dbReference>